<evidence type="ECO:0000256" key="1">
    <source>
        <dbReference type="SAM" id="SignalP"/>
    </source>
</evidence>
<evidence type="ECO:0000313" key="2">
    <source>
        <dbReference type="EMBL" id="MET4633552.1"/>
    </source>
</evidence>
<dbReference type="InterPro" id="IPR010292">
    <property type="entry name" value="Uncharacterised_CreA"/>
</dbReference>
<feature type="chain" id="PRO_5045807555" evidence="1">
    <location>
        <begin position="26"/>
        <end position="171"/>
    </location>
</feature>
<gene>
    <name evidence="2" type="ORF">ABIE08_001465</name>
</gene>
<comment type="caution">
    <text evidence="2">The sequence shown here is derived from an EMBL/GenBank/DDBJ whole genome shotgun (WGS) entry which is preliminary data.</text>
</comment>
<dbReference type="EMBL" id="JBEPSM010000001">
    <property type="protein sequence ID" value="MET4633552.1"/>
    <property type="molecule type" value="Genomic_DNA"/>
</dbReference>
<feature type="signal peptide" evidence="1">
    <location>
        <begin position="1"/>
        <end position="25"/>
    </location>
</feature>
<dbReference type="RefSeq" id="WP_354549890.1">
    <property type="nucleotide sequence ID" value="NZ_JBEPSM010000001.1"/>
</dbReference>
<dbReference type="Proteomes" id="UP001549321">
    <property type="component" value="Unassembled WGS sequence"/>
</dbReference>
<organism evidence="2 3">
    <name type="scientific">Kaistia defluvii</name>
    <dbReference type="NCBI Taxonomy" id="410841"/>
    <lineage>
        <taxon>Bacteria</taxon>
        <taxon>Pseudomonadati</taxon>
        <taxon>Pseudomonadota</taxon>
        <taxon>Alphaproteobacteria</taxon>
        <taxon>Hyphomicrobiales</taxon>
        <taxon>Kaistiaceae</taxon>
        <taxon>Kaistia</taxon>
    </lineage>
</organism>
<dbReference type="PIRSF" id="PIRSF003174">
    <property type="entry name" value="CreA"/>
    <property type="match status" value="1"/>
</dbReference>
<dbReference type="Pfam" id="PF05981">
    <property type="entry name" value="CreA"/>
    <property type="match status" value="1"/>
</dbReference>
<accession>A0ABV2QX02</accession>
<name>A0ABV2QX02_9HYPH</name>
<protein>
    <submittedName>
        <fullName evidence="2">CreA protein</fullName>
    </submittedName>
</protein>
<dbReference type="PANTHER" id="PTHR37952:SF2">
    <property type="entry name" value="PROTEIN CREA"/>
    <property type="match status" value="1"/>
</dbReference>
<keyword evidence="3" id="KW-1185">Reference proteome</keyword>
<keyword evidence="1" id="KW-0732">Signal</keyword>
<reference evidence="2 3" key="1">
    <citation type="submission" date="2024-06" db="EMBL/GenBank/DDBJ databases">
        <title>Sorghum-associated microbial communities from plants grown in Nebraska, USA.</title>
        <authorList>
            <person name="Schachtman D."/>
        </authorList>
    </citation>
    <scope>NUCLEOTIDE SEQUENCE [LARGE SCALE GENOMIC DNA]</scope>
    <source>
        <strain evidence="2 3">3207</strain>
    </source>
</reference>
<sequence length="171" mass="18428">MRLGPALTAALTTVTLLACAAPALAADPDLIFKESTTFKWVTPNDKIATYAIDDPEVEGVACYFAAAERGGVAGMFGVAEETSDVSLACRQVGPIQFKNKIGQGSEMFNQRRSIWFKKMRISRGCDAKRNVLVYLVYSDKLVDGSPKNSISSVPIMPWGDAPAAKCGDFIQ</sequence>
<evidence type="ECO:0000313" key="3">
    <source>
        <dbReference type="Proteomes" id="UP001549321"/>
    </source>
</evidence>
<dbReference type="PROSITE" id="PS51257">
    <property type="entry name" value="PROKAR_LIPOPROTEIN"/>
    <property type="match status" value="1"/>
</dbReference>
<dbReference type="PANTHER" id="PTHR37952">
    <property type="match status" value="1"/>
</dbReference>
<proteinExistence type="predicted"/>